<proteinExistence type="predicted"/>
<dbReference type="InterPro" id="IPR036188">
    <property type="entry name" value="FAD/NAD-bd_sf"/>
</dbReference>
<dbReference type="Pfam" id="PF01266">
    <property type="entry name" value="DAO"/>
    <property type="match status" value="1"/>
</dbReference>
<dbReference type="InterPro" id="IPR050407">
    <property type="entry name" value="Geranylgeranyl_reductase"/>
</dbReference>
<dbReference type="PANTHER" id="PTHR42685:SF22">
    <property type="entry name" value="CONDITIONED MEDIUM FACTOR RECEPTOR 1"/>
    <property type="match status" value="1"/>
</dbReference>
<evidence type="ECO:0000256" key="1">
    <source>
        <dbReference type="ARBA" id="ARBA00023002"/>
    </source>
</evidence>
<dbReference type="AlphaFoldDB" id="A0A2W7QDL8"/>
<dbReference type="InterPro" id="IPR006076">
    <property type="entry name" value="FAD-dep_OxRdtase"/>
</dbReference>
<dbReference type="Gene3D" id="3.50.50.60">
    <property type="entry name" value="FAD/NAD(P)-binding domain"/>
    <property type="match status" value="1"/>
</dbReference>
<name>A0A2W7QDL8_9RHOB</name>
<dbReference type="GO" id="GO:0016491">
    <property type="term" value="F:oxidoreductase activity"/>
    <property type="evidence" value="ECO:0007669"/>
    <property type="project" value="UniProtKB-KW"/>
</dbReference>
<accession>A0A2W7QDL8</accession>
<organism evidence="3 4">
    <name type="scientific">Palleronia aestuarii</name>
    <dbReference type="NCBI Taxonomy" id="568105"/>
    <lineage>
        <taxon>Bacteria</taxon>
        <taxon>Pseudomonadati</taxon>
        <taxon>Pseudomonadota</taxon>
        <taxon>Alphaproteobacteria</taxon>
        <taxon>Rhodobacterales</taxon>
        <taxon>Roseobacteraceae</taxon>
        <taxon>Palleronia</taxon>
    </lineage>
</organism>
<gene>
    <name evidence="3" type="ORF">LX81_00424</name>
</gene>
<feature type="domain" description="FAD dependent oxidoreductase" evidence="2">
    <location>
        <begin position="7"/>
        <end position="38"/>
    </location>
</feature>
<sequence length="365" mass="40046">MTSLGTVVIGGGLAGSATALALAKRGHRVTVFERDPVPRDKVCGEFLSHEGCRELEALGLDLNRLGAEPVDRIRLLAGGRNVPGRLPFEAMTISRRRLDHELRCLASEAGAEIRLGARVTAASEGEIRLGGERIAADTIVLASGKLDLRGSRRRPVVSEDHDRIGLKMHYRPGDDIMATLRRTIVLCFFEGGYAGLVPMDADTCNFSIALTRLAWTASGHDYARLCQTISAECPELADVLRDGNALWPHPAAIGHVPYGYRVWDEPGSPDWLWRVGDQAAVTPSLSGTGMTMALLGARVLAECLTEGRSQQTYTRRLRQSFARPMWRAEQVDALFRKRWPRRAVSHLVERIPGLLTLSARVTRIG</sequence>
<keyword evidence="1" id="KW-0560">Oxidoreductase</keyword>
<reference evidence="3 4" key="1">
    <citation type="submission" date="2018-06" db="EMBL/GenBank/DDBJ databases">
        <title>Genomic Encyclopedia of Archaeal and Bacterial Type Strains, Phase II (KMG-II): from individual species to whole genera.</title>
        <authorList>
            <person name="Goeker M."/>
        </authorList>
    </citation>
    <scope>NUCLEOTIDE SEQUENCE [LARGE SCALE GENOMIC DNA]</scope>
    <source>
        <strain evidence="3 4">DSM 22009</strain>
    </source>
</reference>
<evidence type="ECO:0000259" key="2">
    <source>
        <dbReference type="Pfam" id="PF01266"/>
    </source>
</evidence>
<dbReference type="SUPFAM" id="SSF51905">
    <property type="entry name" value="FAD/NAD(P)-binding domain"/>
    <property type="match status" value="1"/>
</dbReference>
<dbReference type="EMBL" id="QKZL01000001">
    <property type="protein sequence ID" value="PZX19959.1"/>
    <property type="molecule type" value="Genomic_DNA"/>
</dbReference>
<evidence type="ECO:0000313" key="4">
    <source>
        <dbReference type="Proteomes" id="UP000248916"/>
    </source>
</evidence>
<dbReference type="OrthoDB" id="5652862at2"/>
<evidence type="ECO:0000313" key="3">
    <source>
        <dbReference type="EMBL" id="PZX19959.1"/>
    </source>
</evidence>
<dbReference type="RefSeq" id="WP_111535607.1">
    <property type="nucleotide sequence ID" value="NZ_QKZL01000001.1"/>
</dbReference>
<keyword evidence="4" id="KW-1185">Reference proteome</keyword>
<comment type="caution">
    <text evidence="3">The sequence shown here is derived from an EMBL/GenBank/DDBJ whole genome shotgun (WGS) entry which is preliminary data.</text>
</comment>
<dbReference type="PANTHER" id="PTHR42685">
    <property type="entry name" value="GERANYLGERANYL DIPHOSPHATE REDUCTASE"/>
    <property type="match status" value="1"/>
</dbReference>
<protein>
    <submittedName>
        <fullName evidence="3">Flavin-dependent dehydrogenase</fullName>
    </submittedName>
</protein>
<dbReference type="Proteomes" id="UP000248916">
    <property type="component" value="Unassembled WGS sequence"/>
</dbReference>